<dbReference type="AlphaFoldDB" id="G3H242"/>
<protein>
    <submittedName>
        <fullName evidence="1">Uncharacterized protein</fullName>
    </submittedName>
</protein>
<dbReference type="InParanoid" id="G3H242"/>
<reference evidence="2" key="1">
    <citation type="journal article" date="2011" name="Nat. Biotechnol.">
        <title>The genomic sequence of the Chinese hamster ovary (CHO)-K1 cell line.</title>
        <authorList>
            <person name="Xu X."/>
            <person name="Nagarajan H."/>
            <person name="Lewis N.E."/>
            <person name="Pan S."/>
            <person name="Cai Z."/>
            <person name="Liu X."/>
            <person name="Chen W."/>
            <person name="Xie M."/>
            <person name="Wang W."/>
            <person name="Hammond S."/>
            <person name="Andersen M.R."/>
            <person name="Neff N."/>
            <person name="Passarelli B."/>
            <person name="Koh W."/>
            <person name="Fan H.C."/>
            <person name="Wang J."/>
            <person name="Gui Y."/>
            <person name="Lee K.H."/>
            <person name="Betenbaugh M.J."/>
            <person name="Quake S.R."/>
            <person name="Famili I."/>
            <person name="Palsson B.O."/>
            <person name="Wang J."/>
        </authorList>
    </citation>
    <scope>NUCLEOTIDE SEQUENCE [LARGE SCALE GENOMIC DNA]</scope>
    <source>
        <strain evidence="2">CHO K1 cell line</strain>
    </source>
</reference>
<dbReference type="EMBL" id="JH000113">
    <property type="protein sequence ID" value="EGW07457.1"/>
    <property type="molecule type" value="Genomic_DNA"/>
</dbReference>
<gene>
    <name evidence="1" type="ORF">I79_004286</name>
</gene>
<accession>G3H242</accession>
<evidence type="ECO:0000313" key="1">
    <source>
        <dbReference type="EMBL" id="EGW07457.1"/>
    </source>
</evidence>
<evidence type="ECO:0000313" key="2">
    <source>
        <dbReference type="Proteomes" id="UP000001075"/>
    </source>
</evidence>
<sequence>MESVICVKKQLSLLTEEGMNIGQWIGQNGSNNKELDPTKWALTAPAQGITCTVRMHISPQLQKVSLYT</sequence>
<name>G3H242_CRIGR</name>
<organism evidence="1 2">
    <name type="scientific">Cricetulus griseus</name>
    <name type="common">Chinese hamster</name>
    <name type="synonym">Cricetulus barabensis griseus</name>
    <dbReference type="NCBI Taxonomy" id="10029"/>
    <lineage>
        <taxon>Eukaryota</taxon>
        <taxon>Metazoa</taxon>
        <taxon>Chordata</taxon>
        <taxon>Craniata</taxon>
        <taxon>Vertebrata</taxon>
        <taxon>Euteleostomi</taxon>
        <taxon>Mammalia</taxon>
        <taxon>Eutheria</taxon>
        <taxon>Euarchontoglires</taxon>
        <taxon>Glires</taxon>
        <taxon>Rodentia</taxon>
        <taxon>Myomorpha</taxon>
        <taxon>Muroidea</taxon>
        <taxon>Cricetidae</taxon>
        <taxon>Cricetinae</taxon>
        <taxon>Cricetulus</taxon>
    </lineage>
</organism>
<proteinExistence type="predicted"/>
<dbReference type="Proteomes" id="UP000001075">
    <property type="component" value="Unassembled WGS sequence"/>
</dbReference>